<name>A0A1J1JG73_PLAAG</name>
<dbReference type="InterPro" id="IPR010488">
    <property type="entry name" value="Zeta_toxin_domain"/>
</dbReference>
<evidence type="ECO:0000256" key="5">
    <source>
        <dbReference type="ARBA" id="ARBA00032897"/>
    </source>
</evidence>
<organism evidence="8">
    <name type="scientific">Planktothrix agardhii</name>
    <name type="common">Oscillatoria agardhii</name>
    <dbReference type="NCBI Taxonomy" id="1160"/>
    <lineage>
        <taxon>Bacteria</taxon>
        <taxon>Bacillati</taxon>
        <taxon>Cyanobacteriota</taxon>
        <taxon>Cyanophyceae</taxon>
        <taxon>Oscillatoriophycideae</taxon>
        <taxon>Oscillatoriales</taxon>
        <taxon>Microcoleaceae</taxon>
        <taxon>Planktothrix</taxon>
    </lineage>
</organism>
<feature type="domain" description="Zeta toxin" evidence="7">
    <location>
        <begin position="2"/>
        <end position="145"/>
    </location>
</feature>
<dbReference type="EC" id="2.7.1.176" evidence="2"/>
<dbReference type="Gene3D" id="3.40.50.300">
    <property type="entry name" value="P-loop containing nucleotide triphosphate hydrolases"/>
    <property type="match status" value="1"/>
</dbReference>
<evidence type="ECO:0000259" key="7">
    <source>
        <dbReference type="Pfam" id="PF06414"/>
    </source>
</evidence>
<dbReference type="PANTHER" id="PTHR39206">
    <property type="entry name" value="SLL8004 PROTEIN"/>
    <property type="match status" value="1"/>
</dbReference>
<evidence type="ECO:0000256" key="2">
    <source>
        <dbReference type="ARBA" id="ARBA00011963"/>
    </source>
</evidence>
<evidence type="ECO:0000313" key="8">
    <source>
        <dbReference type="EMBL" id="CUM60117.1"/>
    </source>
</evidence>
<proteinExistence type="inferred from homology"/>
<gene>
    <name evidence="8" type="ORF">PLAM_2151</name>
</gene>
<evidence type="ECO:0000256" key="3">
    <source>
        <dbReference type="ARBA" id="ARBA00022741"/>
    </source>
</evidence>
<evidence type="ECO:0000256" key="1">
    <source>
        <dbReference type="ARBA" id="ARBA00009104"/>
    </source>
</evidence>
<evidence type="ECO:0000256" key="4">
    <source>
        <dbReference type="ARBA" id="ARBA00022840"/>
    </source>
</evidence>
<dbReference type="AlphaFoldDB" id="A0A1J1JG73"/>
<keyword evidence="3" id="KW-0547">Nucleotide-binding</keyword>
<dbReference type="RefSeq" id="WP_254034566.1">
    <property type="nucleotide sequence ID" value="NZ_LR882950.1"/>
</dbReference>
<dbReference type="PANTHER" id="PTHR39206:SF1">
    <property type="entry name" value="SLL8004 PROTEIN"/>
    <property type="match status" value="1"/>
</dbReference>
<comment type="catalytic activity">
    <reaction evidence="6">
        <text>UDP-N-acetyl-alpha-D-glucosamine + ATP = UDP-N-acetyl-alpha-D-glucosamine 3'-phosphate + ADP + H(+)</text>
        <dbReference type="Rhea" id="RHEA:32671"/>
        <dbReference type="ChEBI" id="CHEBI:15378"/>
        <dbReference type="ChEBI" id="CHEBI:30616"/>
        <dbReference type="ChEBI" id="CHEBI:57705"/>
        <dbReference type="ChEBI" id="CHEBI:64353"/>
        <dbReference type="ChEBI" id="CHEBI:456216"/>
        <dbReference type="EC" id="2.7.1.176"/>
    </reaction>
</comment>
<reference evidence="8" key="1">
    <citation type="submission" date="2015-09" db="EMBL/GenBank/DDBJ databases">
        <authorList>
            <person name="Jackson K.R."/>
            <person name="Lunt B.L."/>
            <person name="Fisher J.N.B."/>
            <person name="Gardner A.V."/>
            <person name="Bailey M.E."/>
            <person name="Deus L.M."/>
            <person name="Earl A.S."/>
            <person name="Gibby P.D."/>
            <person name="Hartmann K.A."/>
            <person name="Liu J.E."/>
            <person name="Manci A.M."/>
            <person name="Nielsen D.A."/>
            <person name="Solomon M.B."/>
            <person name="Breakwell D.P."/>
            <person name="Burnett S.H."/>
            <person name="Grose J.H."/>
        </authorList>
    </citation>
    <scope>NUCLEOTIDE SEQUENCE</scope>
    <source>
        <strain evidence="8">7805</strain>
    </source>
</reference>
<sequence length="191" mass="21934">MPNLYIIGGANGSGKTTSARQILPYFLEVFEYVNADEIAAGLSPFNPESVAIQAGRLMLERLKTLVNNRVDFAFETTLATRSYARFLSNCKNQGYQINLIYFWLQSPELAIARVRRRVESGGHNIPEDVIRRRYQRGRKNLTDLYLPLCNRWIVYDNSSLNLQIIAECPLNQDPIIYQPQLWTQITTSNDE</sequence>
<comment type="similarity">
    <text evidence="1">Belongs to the zeta toxin family.</text>
</comment>
<dbReference type="GO" id="GO:0016301">
    <property type="term" value="F:kinase activity"/>
    <property type="evidence" value="ECO:0007669"/>
    <property type="project" value="InterPro"/>
</dbReference>
<dbReference type="EMBL" id="LO018304">
    <property type="protein sequence ID" value="CUM60117.1"/>
    <property type="molecule type" value="Genomic_DNA"/>
</dbReference>
<keyword evidence="4" id="KW-0067">ATP-binding</keyword>
<dbReference type="GO" id="GO:0005524">
    <property type="term" value="F:ATP binding"/>
    <property type="evidence" value="ECO:0007669"/>
    <property type="project" value="UniProtKB-KW"/>
</dbReference>
<dbReference type="InterPro" id="IPR027417">
    <property type="entry name" value="P-loop_NTPase"/>
</dbReference>
<protein>
    <recommendedName>
        <fullName evidence="5">UDP-N-acetylglucosamine kinase</fullName>
        <ecNumber evidence="2">2.7.1.176</ecNumber>
    </recommendedName>
    <alternativeName>
        <fullName evidence="5">UDP-N-acetylglucosamine kinase</fullName>
    </alternativeName>
</protein>
<evidence type="ECO:0000256" key="6">
    <source>
        <dbReference type="ARBA" id="ARBA00048178"/>
    </source>
</evidence>
<dbReference type="SUPFAM" id="SSF52540">
    <property type="entry name" value="P-loop containing nucleoside triphosphate hydrolases"/>
    <property type="match status" value="1"/>
</dbReference>
<accession>A0A1J1JG73</accession>
<dbReference type="Pfam" id="PF06414">
    <property type="entry name" value="Zeta_toxin"/>
    <property type="match status" value="1"/>
</dbReference>